<evidence type="ECO:0000313" key="9">
    <source>
        <dbReference type="Proteomes" id="UP000467841"/>
    </source>
</evidence>
<dbReference type="InterPro" id="IPR045843">
    <property type="entry name" value="IND-like"/>
</dbReference>
<comment type="subcellular location">
    <subcellularLocation>
        <location evidence="1">Nucleus</location>
    </subcellularLocation>
</comment>
<dbReference type="Proteomes" id="UP000467841">
    <property type="component" value="Unassembled WGS sequence"/>
</dbReference>
<dbReference type="SUPFAM" id="SSF47459">
    <property type="entry name" value="HLH, helix-loop-helix DNA-binding domain"/>
    <property type="match status" value="1"/>
</dbReference>
<feature type="compositionally biased region" description="Polar residues" evidence="6">
    <location>
        <begin position="216"/>
        <end position="231"/>
    </location>
</feature>
<organism evidence="8 9">
    <name type="scientific">Microthlaspi erraticum</name>
    <dbReference type="NCBI Taxonomy" id="1685480"/>
    <lineage>
        <taxon>Eukaryota</taxon>
        <taxon>Viridiplantae</taxon>
        <taxon>Streptophyta</taxon>
        <taxon>Embryophyta</taxon>
        <taxon>Tracheophyta</taxon>
        <taxon>Spermatophyta</taxon>
        <taxon>Magnoliopsida</taxon>
        <taxon>eudicotyledons</taxon>
        <taxon>Gunneridae</taxon>
        <taxon>Pentapetalae</taxon>
        <taxon>rosids</taxon>
        <taxon>malvids</taxon>
        <taxon>Brassicales</taxon>
        <taxon>Brassicaceae</taxon>
        <taxon>Coluteocarpeae</taxon>
        <taxon>Microthlaspi</taxon>
    </lineage>
</organism>
<dbReference type="PANTHER" id="PTHR16223">
    <property type="entry name" value="TRANSCRIPTION FACTOR BHLH83-RELATED"/>
    <property type="match status" value="1"/>
</dbReference>
<dbReference type="GO" id="GO:0000981">
    <property type="term" value="F:DNA-binding transcription factor activity, RNA polymerase II-specific"/>
    <property type="evidence" value="ECO:0007669"/>
    <property type="project" value="TreeGrafter"/>
</dbReference>
<proteinExistence type="predicted"/>
<dbReference type="GO" id="GO:0005634">
    <property type="term" value="C:nucleus"/>
    <property type="evidence" value="ECO:0007669"/>
    <property type="project" value="UniProtKB-SubCell"/>
</dbReference>
<keyword evidence="4" id="KW-0804">Transcription</keyword>
<evidence type="ECO:0000313" key="8">
    <source>
        <dbReference type="EMBL" id="CAA7046967.1"/>
    </source>
</evidence>
<dbReference type="CDD" id="cd11393">
    <property type="entry name" value="bHLH_AtbHLH_like"/>
    <property type="match status" value="1"/>
</dbReference>
<evidence type="ECO:0000256" key="5">
    <source>
        <dbReference type="ARBA" id="ARBA00023242"/>
    </source>
</evidence>
<comment type="caution">
    <text evidence="8">The sequence shown here is derived from an EMBL/GenBank/DDBJ whole genome shotgun (WGS) entry which is preliminary data.</text>
</comment>
<dbReference type="PANTHER" id="PTHR16223:SF238">
    <property type="entry name" value="TRANSCRIPTION FACTOR BHLH114"/>
    <property type="match status" value="1"/>
</dbReference>
<accession>A0A6D2K4J2</accession>
<protein>
    <recommendedName>
        <fullName evidence="7">BHLH domain-containing protein</fullName>
    </recommendedName>
</protein>
<feature type="domain" description="BHLH" evidence="7">
    <location>
        <begin position="159"/>
        <end position="208"/>
    </location>
</feature>
<dbReference type="EMBL" id="CACVBM020001362">
    <property type="protein sequence ID" value="CAA7046967.1"/>
    <property type="molecule type" value="Genomic_DNA"/>
</dbReference>
<keyword evidence="5" id="KW-0539">Nucleus</keyword>
<dbReference type="FunFam" id="4.10.280.10:FF:000075">
    <property type="entry name" value="Transcription factor bHLH113 family"/>
    <property type="match status" value="1"/>
</dbReference>
<keyword evidence="2" id="KW-0805">Transcription regulation</keyword>
<evidence type="ECO:0000256" key="3">
    <source>
        <dbReference type="ARBA" id="ARBA00023125"/>
    </source>
</evidence>
<evidence type="ECO:0000259" key="7">
    <source>
        <dbReference type="PROSITE" id="PS50888"/>
    </source>
</evidence>
<dbReference type="GO" id="GO:0046983">
    <property type="term" value="F:protein dimerization activity"/>
    <property type="evidence" value="ECO:0007669"/>
    <property type="project" value="InterPro"/>
</dbReference>
<dbReference type="PROSITE" id="PS50888">
    <property type="entry name" value="BHLH"/>
    <property type="match status" value="1"/>
</dbReference>
<dbReference type="InterPro" id="IPR045239">
    <property type="entry name" value="bHLH95_bHLH"/>
</dbReference>
<dbReference type="InterPro" id="IPR036638">
    <property type="entry name" value="HLH_DNA-bd_sf"/>
</dbReference>
<dbReference type="GO" id="GO:0000978">
    <property type="term" value="F:RNA polymerase II cis-regulatory region sequence-specific DNA binding"/>
    <property type="evidence" value="ECO:0007669"/>
    <property type="project" value="TreeGrafter"/>
</dbReference>
<evidence type="ECO:0000256" key="4">
    <source>
        <dbReference type="ARBA" id="ARBA00023163"/>
    </source>
</evidence>
<sequence length="293" mass="33159">MTEEFEIAGSTTGTWWSSPTNSAAVYSGYSLPRPNEISLDITDFGWQNFDNNINDHNDDLMNIHHSFFDGLFDPNEQILSNSWPKTTIPNAKSELLESFPFLDNMFLIDSEAESFLDHEIRNHKSKEQFTQECKILTSKAQLEENSDEYSPRFLKRPRIETLSPLPSFKVRKEKLGDRITALQQLVSPFGKTDTASVLNEAVEYIKFLLEQVTGLSNPEQNSRGSVQQQQCSDKRSLNTQEEEECSSRRHVDLASRGLCLMPISVTYPVAAAAASAAEMNTSDFWNIPFSVNL</sequence>
<dbReference type="OrthoDB" id="673975at2759"/>
<evidence type="ECO:0000256" key="1">
    <source>
        <dbReference type="ARBA" id="ARBA00004123"/>
    </source>
</evidence>
<evidence type="ECO:0000256" key="2">
    <source>
        <dbReference type="ARBA" id="ARBA00023015"/>
    </source>
</evidence>
<dbReference type="AlphaFoldDB" id="A0A6D2K4J2"/>
<keyword evidence="3" id="KW-0238">DNA-binding</keyword>
<dbReference type="Gene3D" id="4.10.280.10">
    <property type="entry name" value="Helix-loop-helix DNA-binding domain"/>
    <property type="match status" value="1"/>
</dbReference>
<gene>
    <name evidence="8" type="ORF">MERR_LOCUS34202</name>
</gene>
<feature type="region of interest" description="Disordered" evidence="6">
    <location>
        <begin position="216"/>
        <end position="246"/>
    </location>
</feature>
<dbReference type="InterPro" id="IPR011598">
    <property type="entry name" value="bHLH_dom"/>
</dbReference>
<keyword evidence="9" id="KW-1185">Reference proteome</keyword>
<evidence type="ECO:0000256" key="6">
    <source>
        <dbReference type="SAM" id="MobiDB-lite"/>
    </source>
</evidence>
<name>A0A6D2K4J2_9BRAS</name>
<reference evidence="8" key="1">
    <citation type="submission" date="2020-01" db="EMBL/GenBank/DDBJ databases">
        <authorList>
            <person name="Mishra B."/>
        </authorList>
    </citation>
    <scope>NUCLEOTIDE SEQUENCE [LARGE SCALE GENOMIC DNA]</scope>
</reference>